<dbReference type="CDD" id="cd22359">
    <property type="entry name" value="SfsA-like_bacterial"/>
    <property type="match status" value="1"/>
</dbReference>
<dbReference type="NCBIfam" id="TIGR00230">
    <property type="entry name" value="sfsA"/>
    <property type="match status" value="1"/>
</dbReference>
<dbReference type="Pfam" id="PF03749">
    <property type="entry name" value="SfsA"/>
    <property type="match status" value="1"/>
</dbReference>
<reference evidence="4 5" key="1">
    <citation type="submission" date="2012-01" db="EMBL/GenBank/DDBJ databases">
        <title>Complete sequence of Desulfotomaculum gibsoniae DSM 7213.</title>
        <authorList>
            <consortium name="US DOE Joint Genome Institute"/>
            <person name="Lucas S."/>
            <person name="Han J."/>
            <person name="Lapidus A."/>
            <person name="Cheng J.-F."/>
            <person name="Goodwin L."/>
            <person name="Pitluck S."/>
            <person name="Peters L."/>
            <person name="Ovchinnikova G."/>
            <person name="Teshima H."/>
            <person name="Detter J.C."/>
            <person name="Han C."/>
            <person name="Tapia R."/>
            <person name="Land M."/>
            <person name="Hauser L."/>
            <person name="Kyrpides N."/>
            <person name="Ivanova N."/>
            <person name="Pagani I."/>
            <person name="Parshina S."/>
            <person name="Plugge C."/>
            <person name="Muyzer G."/>
            <person name="Kuever J."/>
            <person name="Ivanova A."/>
            <person name="Nazina T."/>
            <person name="Klenk H.-P."/>
            <person name="Brambilla E."/>
            <person name="Spring S."/>
            <person name="Stams A.F."/>
            <person name="Woyke T."/>
        </authorList>
    </citation>
    <scope>NUCLEOTIDE SEQUENCE [LARGE SCALE GENOMIC DNA]</scope>
    <source>
        <strain evidence="4 5">DSM 7213</strain>
    </source>
</reference>
<dbReference type="GO" id="GO:0003677">
    <property type="term" value="F:DNA binding"/>
    <property type="evidence" value="ECO:0007669"/>
    <property type="project" value="InterPro"/>
</dbReference>
<feature type="domain" description="SfsA N-terminal OB" evidence="3">
    <location>
        <begin position="16"/>
        <end position="81"/>
    </location>
</feature>
<dbReference type="InterPro" id="IPR040452">
    <property type="entry name" value="SfsA_C"/>
</dbReference>
<evidence type="ECO:0000313" key="5">
    <source>
        <dbReference type="Proteomes" id="UP000013520"/>
    </source>
</evidence>
<dbReference type="STRING" id="767817.Desgi_1718"/>
<evidence type="ECO:0000259" key="2">
    <source>
        <dbReference type="Pfam" id="PF03749"/>
    </source>
</evidence>
<keyword evidence="5" id="KW-1185">Reference proteome</keyword>
<evidence type="ECO:0000313" key="4">
    <source>
        <dbReference type="EMBL" id="AGL01185.1"/>
    </source>
</evidence>
<dbReference type="EMBL" id="CP003273">
    <property type="protein sequence ID" value="AGL01185.1"/>
    <property type="molecule type" value="Genomic_DNA"/>
</dbReference>
<dbReference type="eggNOG" id="COG1489">
    <property type="taxonomic scope" value="Bacteria"/>
</dbReference>
<dbReference type="RefSeq" id="WP_006524700.1">
    <property type="nucleotide sequence ID" value="NC_021184.1"/>
</dbReference>
<gene>
    <name evidence="1" type="primary">sfsA</name>
    <name evidence="4" type="ORF">Desgi_1718</name>
</gene>
<evidence type="ECO:0000256" key="1">
    <source>
        <dbReference type="HAMAP-Rule" id="MF_00095"/>
    </source>
</evidence>
<dbReference type="HAMAP" id="MF_00095">
    <property type="entry name" value="SfsA"/>
    <property type="match status" value="1"/>
</dbReference>
<evidence type="ECO:0000259" key="3">
    <source>
        <dbReference type="Pfam" id="PF17746"/>
    </source>
</evidence>
<organism evidence="4 5">
    <name type="scientific">Desulfoscipio gibsoniae DSM 7213</name>
    <dbReference type="NCBI Taxonomy" id="767817"/>
    <lineage>
        <taxon>Bacteria</taxon>
        <taxon>Bacillati</taxon>
        <taxon>Bacillota</taxon>
        <taxon>Clostridia</taxon>
        <taxon>Eubacteriales</taxon>
        <taxon>Desulfallaceae</taxon>
        <taxon>Desulfoscipio</taxon>
    </lineage>
</organism>
<dbReference type="PANTHER" id="PTHR30545">
    <property type="entry name" value="SUGAR FERMENTATION STIMULATION PROTEIN A"/>
    <property type="match status" value="1"/>
</dbReference>
<dbReference type="HOGENOM" id="CLU_052299_1_0_9"/>
<protein>
    <recommendedName>
        <fullName evidence="1">Sugar fermentation stimulation protein homolog</fullName>
    </recommendedName>
</protein>
<proteinExistence type="inferred from homology"/>
<dbReference type="AlphaFoldDB" id="R4KKY6"/>
<dbReference type="PANTHER" id="PTHR30545:SF2">
    <property type="entry name" value="SUGAR FERMENTATION STIMULATION PROTEIN A"/>
    <property type="match status" value="1"/>
</dbReference>
<accession>R4KKY6</accession>
<dbReference type="KEGG" id="dgi:Desgi_1718"/>
<dbReference type="Proteomes" id="UP000013520">
    <property type="component" value="Chromosome"/>
</dbReference>
<feature type="domain" description="Sugar fermentation stimulation protein C-terminal" evidence="2">
    <location>
        <begin position="85"/>
        <end position="221"/>
    </location>
</feature>
<sequence>MCYLSLPQELIEGTFIERKNRFMALVDLAGREVAAHVPSTGRMRELLVPGAIVYLKPFSGVTRRTKFTLLLVKHNGILVSIDSLLPNRLFHHIIKKGALPEFNEFTLLRREFPYRDGRIDFGLGSDDHYQCLVEVKSVTLVEKGEARFPDAPSKRGTRHLKELSLARNEGFRAAVIFIVQREDGVYFQPNDICDPAFGQALRTAKNNGVEVYALSCKVNTQEIKLKGHIPVKL</sequence>
<dbReference type="InterPro" id="IPR041465">
    <property type="entry name" value="SfsA_N"/>
</dbReference>
<dbReference type="InterPro" id="IPR005224">
    <property type="entry name" value="SfsA"/>
</dbReference>
<dbReference type="Gene3D" id="3.40.1350.60">
    <property type="match status" value="1"/>
</dbReference>
<name>R4KKY6_9FIRM</name>
<comment type="similarity">
    <text evidence="1">Belongs to the SfsA family.</text>
</comment>
<dbReference type="Gene3D" id="2.40.50.580">
    <property type="match status" value="1"/>
</dbReference>
<dbReference type="Pfam" id="PF17746">
    <property type="entry name" value="SfsA_N"/>
    <property type="match status" value="1"/>
</dbReference>